<keyword evidence="4" id="KW-0809">Transit peptide</keyword>
<dbReference type="Pfam" id="PF04800">
    <property type="entry name" value="NDUS4"/>
    <property type="match status" value="1"/>
</dbReference>
<sequence length="93" mass="10425">MPTARIYQRAKNAMQSGRARAEEWLLEYEPSEPRRADPLTGWAGSGDTRRQIRLSFPSLDAARAYAEKKGLAATVTPAAPRVMKIQAYADNFR</sequence>
<evidence type="ECO:0000256" key="3">
    <source>
        <dbReference type="ARBA" id="ARBA00022660"/>
    </source>
</evidence>
<dbReference type="AlphaFoldDB" id="A0A1L3ZTK3"/>
<gene>
    <name evidence="7" type="ORF">BSL82_05990</name>
</gene>
<dbReference type="KEGG" id="sphj:BSL82_05990"/>
<accession>A0A1L3ZTK3</accession>
<dbReference type="Gene3D" id="3.30.160.190">
    <property type="entry name" value="atu1810 like domain"/>
    <property type="match status" value="1"/>
</dbReference>
<dbReference type="InterPro" id="IPR038532">
    <property type="entry name" value="NDUFS4-like_sf"/>
</dbReference>
<evidence type="ECO:0000256" key="5">
    <source>
        <dbReference type="ARBA" id="ARBA00022982"/>
    </source>
</evidence>
<dbReference type="Proteomes" id="UP000182063">
    <property type="component" value="Chromosome"/>
</dbReference>
<reference evidence="8" key="1">
    <citation type="submission" date="2016-11" db="EMBL/GenBank/DDBJ databases">
        <title>Complete Genome Sequence of alachlor-degrading Sphingomonas sp. strain JJ-A5.</title>
        <authorList>
            <person name="Lee H."/>
            <person name="Ka J.-O."/>
        </authorList>
    </citation>
    <scope>NUCLEOTIDE SEQUENCE [LARGE SCALE GENOMIC DNA]</scope>
    <source>
        <strain evidence="8">JJ-A5</strain>
    </source>
</reference>
<dbReference type="OrthoDB" id="9799572at2"/>
<keyword evidence="2" id="KW-0813">Transport</keyword>
<dbReference type="RefSeq" id="WP_072596471.1">
    <property type="nucleotide sequence ID" value="NZ_CP018221.1"/>
</dbReference>
<dbReference type="EMBL" id="CP018221">
    <property type="protein sequence ID" value="API58919.1"/>
    <property type="molecule type" value="Genomic_DNA"/>
</dbReference>
<protein>
    <submittedName>
        <fullName evidence="7">ETC complex I subunit</fullName>
    </submittedName>
</protein>
<keyword evidence="3" id="KW-0679">Respiratory chain</keyword>
<proteinExistence type="predicted"/>
<dbReference type="GO" id="GO:0022900">
    <property type="term" value="P:electron transport chain"/>
    <property type="evidence" value="ECO:0007669"/>
    <property type="project" value="InterPro"/>
</dbReference>
<evidence type="ECO:0000256" key="1">
    <source>
        <dbReference type="ARBA" id="ARBA00004370"/>
    </source>
</evidence>
<dbReference type="PANTHER" id="PTHR12219">
    <property type="entry name" value="NADH-UBIQUINONE OXIDOREDUCTASE"/>
    <property type="match status" value="1"/>
</dbReference>
<keyword evidence="8" id="KW-1185">Reference proteome</keyword>
<name>A0A1L3ZTK3_9SPHN</name>
<dbReference type="InterPro" id="IPR006885">
    <property type="entry name" value="NADH_UbQ_FeS_4_mit-like"/>
</dbReference>
<dbReference type="PANTHER" id="PTHR12219:SF8">
    <property type="entry name" value="NADH DEHYDROGENASE [UBIQUINONE] IRON-SULFUR PROTEIN 4, MITOCHONDRIAL"/>
    <property type="match status" value="1"/>
</dbReference>
<evidence type="ECO:0000313" key="8">
    <source>
        <dbReference type="Proteomes" id="UP000182063"/>
    </source>
</evidence>
<dbReference type="GO" id="GO:0016020">
    <property type="term" value="C:membrane"/>
    <property type="evidence" value="ECO:0007669"/>
    <property type="project" value="UniProtKB-SubCell"/>
</dbReference>
<evidence type="ECO:0000256" key="2">
    <source>
        <dbReference type="ARBA" id="ARBA00022448"/>
    </source>
</evidence>
<evidence type="ECO:0000313" key="7">
    <source>
        <dbReference type="EMBL" id="API58919.1"/>
    </source>
</evidence>
<dbReference type="STRING" id="1921510.BSL82_05990"/>
<keyword evidence="6" id="KW-0472">Membrane</keyword>
<comment type="subcellular location">
    <subcellularLocation>
        <location evidence="1">Membrane</location>
    </subcellularLocation>
</comment>
<evidence type="ECO:0000256" key="6">
    <source>
        <dbReference type="ARBA" id="ARBA00023136"/>
    </source>
</evidence>
<organism evidence="7 8">
    <name type="scientific">Tardibacter chloracetimidivorans</name>
    <dbReference type="NCBI Taxonomy" id="1921510"/>
    <lineage>
        <taxon>Bacteria</taxon>
        <taxon>Pseudomonadati</taxon>
        <taxon>Pseudomonadota</taxon>
        <taxon>Alphaproteobacteria</taxon>
        <taxon>Sphingomonadales</taxon>
        <taxon>Sphingomonadaceae</taxon>
        <taxon>Tardibacter</taxon>
    </lineage>
</organism>
<evidence type="ECO:0000256" key="4">
    <source>
        <dbReference type="ARBA" id="ARBA00022946"/>
    </source>
</evidence>
<keyword evidence="5" id="KW-0249">Electron transport</keyword>